<sequence length="138" mass="15030">MIDKRWQDALYITEVINDEGLEGHTYVPNGLKLKTSSPLNSNPGTNPEQLLGMSLSTCLEATLQAIEREHALPHTAAVYVKVAFVGSKAHYEFLVHAEVSLPGVAPALAQAMVTEVEDRCPVSQLLRQSANYTISLAK</sequence>
<dbReference type="InterPro" id="IPR019953">
    <property type="entry name" value="OHR"/>
</dbReference>
<dbReference type="InterPro" id="IPR036102">
    <property type="entry name" value="OsmC/Ohrsf"/>
</dbReference>
<gene>
    <name evidence="2" type="ORF">KAK10_07645</name>
</gene>
<proteinExistence type="inferred from homology"/>
<reference evidence="2" key="1">
    <citation type="submission" date="2021-04" db="EMBL/GenBank/DDBJ databases">
        <title>Taxonomic assessment of Weissella genus.</title>
        <authorList>
            <person name="Fanelli F."/>
            <person name="Chieffi D."/>
            <person name="Dell'Aquila A."/>
            <person name="Gyu-Sung C."/>
            <person name="Franz C.M.A.P."/>
            <person name="Fusco V."/>
        </authorList>
    </citation>
    <scope>NUCLEOTIDE SEQUENCE</scope>
    <source>
        <strain evidence="2">LMG 25373</strain>
    </source>
</reference>
<comment type="similarity">
    <text evidence="1">Belongs to the OsmC/Ohr family.</text>
</comment>
<dbReference type="InterPro" id="IPR015946">
    <property type="entry name" value="KH_dom-like_a/b"/>
</dbReference>
<protein>
    <submittedName>
        <fullName evidence="2">OsmC family protein</fullName>
    </submittedName>
</protein>
<dbReference type="InterPro" id="IPR003718">
    <property type="entry name" value="OsmC/Ohr_fam"/>
</dbReference>
<organism evidence="2 3">
    <name type="scientific">Periweissella beninensis</name>
    <dbReference type="NCBI Taxonomy" id="504936"/>
    <lineage>
        <taxon>Bacteria</taxon>
        <taxon>Bacillati</taxon>
        <taxon>Bacillota</taxon>
        <taxon>Bacilli</taxon>
        <taxon>Lactobacillales</taxon>
        <taxon>Lactobacillaceae</taxon>
        <taxon>Periweissella</taxon>
    </lineage>
</organism>
<evidence type="ECO:0000313" key="2">
    <source>
        <dbReference type="EMBL" id="MCM2437780.1"/>
    </source>
</evidence>
<dbReference type="Proteomes" id="UP001057481">
    <property type="component" value="Unassembled WGS sequence"/>
</dbReference>
<evidence type="ECO:0000313" key="3">
    <source>
        <dbReference type="Proteomes" id="UP001057481"/>
    </source>
</evidence>
<keyword evidence="3" id="KW-1185">Reference proteome</keyword>
<dbReference type="PANTHER" id="PTHR33797">
    <property type="entry name" value="ORGANIC HYDROPEROXIDE RESISTANCE PROTEIN-LIKE"/>
    <property type="match status" value="1"/>
</dbReference>
<dbReference type="EMBL" id="JAGMVS010000068">
    <property type="protein sequence ID" value="MCM2437780.1"/>
    <property type="molecule type" value="Genomic_DNA"/>
</dbReference>
<name>A0ABT0VJG7_9LACO</name>
<accession>A0ABT0VJG7</accession>
<dbReference type="Pfam" id="PF02566">
    <property type="entry name" value="OsmC"/>
    <property type="match status" value="1"/>
</dbReference>
<dbReference type="SUPFAM" id="SSF82784">
    <property type="entry name" value="OsmC-like"/>
    <property type="match status" value="1"/>
</dbReference>
<evidence type="ECO:0000256" key="1">
    <source>
        <dbReference type="ARBA" id="ARBA00007378"/>
    </source>
</evidence>
<dbReference type="RefSeq" id="WP_205143690.1">
    <property type="nucleotide sequence ID" value="NZ_JAFBDN010000009.1"/>
</dbReference>
<dbReference type="PANTHER" id="PTHR33797:SF2">
    <property type="entry name" value="ORGANIC HYDROPEROXIDE RESISTANCE PROTEIN-LIKE"/>
    <property type="match status" value="1"/>
</dbReference>
<comment type="caution">
    <text evidence="2">The sequence shown here is derived from an EMBL/GenBank/DDBJ whole genome shotgun (WGS) entry which is preliminary data.</text>
</comment>
<dbReference type="Gene3D" id="3.30.300.20">
    <property type="match status" value="1"/>
</dbReference>